<dbReference type="GO" id="GO:0003676">
    <property type="term" value="F:nucleic acid binding"/>
    <property type="evidence" value="ECO:0007669"/>
    <property type="project" value="InterPro"/>
</dbReference>
<dbReference type="InterPro" id="IPR007848">
    <property type="entry name" value="Small_mtfrase_dom"/>
</dbReference>
<gene>
    <name evidence="2" type="ORF">IV80_GL000061</name>
</gene>
<dbReference type="EMBL" id="JQBR01000001">
    <property type="protein sequence ID" value="KRN67520.1"/>
    <property type="molecule type" value="Genomic_DNA"/>
</dbReference>
<dbReference type="GO" id="GO:0032259">
    <property type="term" value="P:methylation"/>
    <property type="evidence" value="ECO:0007669"/>
    <property type="project" value="InterPro"/>
</dbReference>
<dbReference type="AlphaFoldDB" id="A0A0R2IQR6"/>
<evidence type="ECO:0000313" key="3">
    <source>
        <dbReference type="Proteomes" id="UP000051568"/>
    </source>
</evidence>
<dbReference type="Pfam" id="PF05175">
    <property type="entry name" value="MTS"/>
    <property type="match status" value="1"/>
</dbReference>
<dbReference type="STRING" id="319652.IV80_GL000061"/>
<dbReference type="InterPro" id="IPR050210">
    <property type="entry name" value="tRNA_Adenine-N(6)_MTase"/>
</dbReference>
<reference evidence="2 3" key="1">
    <citation type="journal article" date="2015" name="Genome Announc.">
        <title>Expanding the biotechnology potential of lactobacilli through comparative genomics of 213 strains and associated genera.</title>
        <authorList>
            <person name="Sun Z."/>
            <person name="Harris H.M."/>
            <person name="McCann A."/>
            <person name="Guo C."/>
            <person name="Argimon S."/>
            <person name="Zhang W."/>
            <person name="Yang X."/>
            <person name="Jeffery I.B."/>
            <person name="Cooney J.C."/>
            <person name="Kagawa T.F."/>
            <person name="Liu W."/>
            <person name="Song Y."/>
            <person name="Salvetti E."/>
            <person name="Wrobel A."/>
            <person name="Rasinkangas P."/>
            <person name="Parkhill J."/>
            <person name="Rea M.C."/>
            <person name="O'Sullivan O."/>
            <person name="Ritari J."/>
            <person name="Douillard F.P."/>
            <person name="Paul Ross R."/>
            <person name="Yang R."/>
            <person name="Briner A.E."/>
            <person name="Felis G.E."/>
            <person name="de Vos W.M."/>
            <person name="Barrangou R."/>
            <person name="Klaenhammer T.R."/>
            <person name="Caufield P.W."/>
            <person name="Cui Y."/>
            <person name="Zhang H."/>
            <person name="O'Toole P.W."/>
        </authorList>
    </citation>
    <scope>NUCLEOTIDE SEQUENCE [LARGE SCALE GENOMIC DNA]</scope>
    <source>
        <strain evidence="2 3">DSM 17757</strain>
    </source>
</reference>
<dbReference type="PANTHER" id="PTHR47739">
    <property type="entry name" value="TRNA1(VAL) (ADENINE(37)-N6)-METHYLTRANSFERASE"/>
    <property type="match status" value="1"/>
</dbReference>
<proteinExistence type="predicted"/>
<evidence type="ECO:0000313" key="2">
    <source>
        <dbReference type="EMBL" id="KRN67520.1"/>
    </source>
</evidence>
<keyword evidence="3" id="KW-1185">Reference proteome</keyword>
<dbReference type="GO" id="GO:0008757">
    <property type="term" value="F:S-adenosylmethionine-dependent methyltransferase activity"/>
    <property type="evidence" value="ECO:0007669"/>
    <property type="project" value="UniProtKB-ARBA"/>
</dbReference>
<sequence>MLIRVGTMNESIEIKENERVDQLYSQNVKIIQSPEVFSFSLDAVLLADFAQFKSTAKIKIMDLCAGNGAIGLFASQKTKGQIDQIELQEKLADMGKRSILLNGLENQVHMHQLDLANTFTKFSKDSFDYVLCNPPYFKNEVSSKKNPNPYLAIARHEIKTSLSQVLQVASGLLKMNGKLYLVHRPDRFLDILNTLKENRLMPKRIRLIYPKRHQEANMVLIEAIKDGRPDGIRFLDPLYTYEGTEYSSEVKGLLYGNR</sequence>
<protein>
    <recommendedName>
        <fullName evidence="1">Methyltransferase small domain-containing protein</fullName>
    </recommendedName>
</protein>
<dbReference type="Gene3D" id="3.40.50.150">
    <property type="entry name" value="Vaccinia Virus protein VP39"/>
    <property type="match status" value="1"/>
</dbReference>
<dbReference type="CDD" id="cd02440">
    <property type="entry name" value="AdoMet_MTases"/>
    <property type="match status" value="1"/>
</dbReference>
<organism evidence="2 3">
    <name type="scientific">Pediococcus cellicola</name>
    <dbReference type="NCBI Taxonomy" id="319652"/>
    <lineage>
        <taxon>Bacteria</taxon>
        <taxon>Bacillati</taxon>
        <taxon>Bacillota</taxon>
        <taxon>Bacilli</taxon>
        <taxon>Lactobacillales</taxon>
        <taxon>Lactobacillaceae</taxon>
        <taxon>Pediococcus</taxon>
    </lineage>
</organism>
<dbReference type="InterPro" id="IPR002052">
    <property type="entry name" value="DNA_methylase_N6_adenine_CS"/>
</dbReference>
<evidence type="ECO:0000259" key="1">
    <source>
        <dbReference type="Pfam" id="PF05175"/>
    </source>
</evidence>
<dbReference type="PANTHER" id="PTHR47739:SF1">
    <property type="entry name" value="TRNA1(VAL) (ADENINE(37)-N6)-METHYLTRANSFERASE"/>
    <property type="match status" value="1"/>
</dbReference>
<accession>A0A0R2IQR6</accession>
<dbReference type="Proteomes" id="UP000051568">
    <property type="component" value="Unassembled WGS sequence"/>
</dbReference>
<dbReference type="GO" id="GO:0008170">
    <property type="term" value="F:N-methyltransferase activity"/>
    <property type="evidence" value="ECO:0007669"/>
    <property type="project" value="UniProtKB-ARBA"/>
</dbReference>
<comment type="caution">
    <text evidence="2">The sequence shown here is derived from an EMBL/GenBank/DDBJ whole genome shotgun (WGS) entry which is preliminary data.</text>
</comment>
<dbReference type="InterPro" id="IPR029063">
    <property type="entry name" value="SAM-dependent_MTases_sf"/>
</dbReference>
<dbReference type="PROSITE" id="PS00092">
    <property type="entry name" value="N6_MTASE"/>
    <property type="match status" value="1"/>
</dbReference>
<dbReference type="SUPFAM" id="SSF53335">
    <property type="entry name" value="S-adenosyl-L-methionine-dependent methyltransferases"/>
    <property type="match status" value="1"/>
</dbReference>
<dbReference type="PATRIC" id="fig|319652.3.peg.63"/>
<feature type="domain" description="Methyltransferase small" evidence="1">
    <location>
        <begin position="28"/>
        <end position="145"/>
    </location>
</feature>
<name>A0A0R2IQR6_9LACO</name>